<keyword evidence="1" id="KW-0472">Membrane</keyword>
<feature type="transmembrane region" description="Helical" evidence="1">
    <location>
        <begin position="44"/>
        <end position="65"/>
    </location>
</feature>
<dbReference type="Proteomes" id="UP001165089">
    <property type="component" value="Unassembled WGS sequence"/>
</dbReference>
<dbReference type="RefSeq" id="WP_285726895.1">
    <property type="nucleotide sequence ID" value="NZ_BSDD01000005.1"/>
</dbReference>
<accession>A0ABQ5Q8V2</accession>
<keyword evidence="1" id="KW-0812">Transmembrane</keyword>
<evidence type="ECO:0000313" key="2">
    <source>
        <dbReference type="EMBL" id="GLH71042.1"/>
    </source>
</evidence>
<feature type="transmembrane region" description="Helical" evidence="1">
    <location>
        <begin position="197"/>
        <end position="214"/>
    </location>
</feature>
<sequence length="219" mass="23634">MALGEVGRDRLQGLAVWGLGLGLALLLPGVLWKSAQPPPFPAHALLPAALALGSLALAAPLVVWLGGPELARRRTLALLEAPPDLLWAALLLALWPAAWGPPGPGGWTLAFLLAALPSEVRWLAQALPPESPFPAAWGPRAVRLARGMALRRLWSRWLAARLPLWLTAALVIERLLGVPGLGTDWMDRIARRDRAGLAAWILVFALLWLLGRPLEREEA</sequence>
<dbReference type="EMBL" id="BSDD01000005">
    <property type="protein sequence ID" value="GLH71042.1"/>
    <property type="molecule type" value="Genomic_DNA"/>
</dbReference>
<organism evidence="2 3">
    <name type="scientific">Geothrix rubra</name>
    <dbReference type="NCBI Taxonomy" id="2927977"/>
    <lineage>
        <taxon>Bacteria</taxon>
        <taxon>Pseudomonadati</taxon>
        <taxon>Acidobacteriota</taxon>
        <taxon>Holophagae</taxon>
        <taxon>Holophagales</taxon>
        <taxon>Holophagaceae</taxon>
        <taxon>Geothrix</taxon>
    </lineage>
</organism>
<gene>
    <name evidence="2" type="ORF">GETHPA_25750</name>
</gene>
<keyword evidence="1" id="KW-1133">Transmembrane helix</keyword>
<protein>
    <submittedName>
        <fullName evidence="2">Uncharacterized protein</fullName>
    </submittedName>
</protein>
<keyword evidence="3" id="KW-1185">Reference proteome</keyword>
<feature type="transmembrane region" description="Helical" evidence="1">
    <location>
        <begin position="12"/>
        <end position="32"/>
    </location>
</feature>
<name>A0ABQ5Q8V2_9BACT</name>
<comment type="caution">
    <text evidence="2">The sequence shown here is derived from an EMBL/GenBank/DDBJ whole genome shotgun (WGS) entry which is preliminary data.</text>
</comment>
<proteinExistence type="predicted"/>
<evidence type="ECO:0000256" key="1">
    <source>
        <dbReference type="SAM" id="Phobius"/>
    </source>
</evidence>
<evidence type="ECO:0000313" key="3">
    <source>
        <dbReference type="Proteomes" id="UP001165089"/>
    </source>
</evidence>
<reference evidence="2 3" key="1">
    <citation type="journal article" date="2023" name="Antonie Van Leeuwenhoek">
        <title>Mesoterricola silvestris gen. nov., sp. nov., Mesoterricola sediminis sp. nov., Geothrix oryzae sp. nov., Geothrix edaphica sp. nov., Geothrix rubra sp. nov., and Geothrix limicola sp. nov., six novel members of Acidobacteriota isolated from soils.</title>
        <authorList>
            <person name="Itoh H."/>
            <person name="Sugisawa Y."/>
            <person name="Mise K."/>
            <person name="Xu Z."/>
            <person name="Kuniyasu M."/>
            <person name="Ushijima N."/>
            <person name="Kawano K."/>
            <person name="Kobayashi E."/>
            <person name="Shiratori Y."/>
            <person name="Masuda Y."/>
            <person name="Senoo K."/>
        </authorList>
    </citation>
    <scope>NUCLEOTIDE SEQUENCE [LARGE SCALE GENOMIC DNA]</scope>
    <source>
        <strain evidence="2 3">Red803</strain>
    </source>
</reference>